<comment type="caution">
    <text evidence="2">The sequence shown here is derived from an EMBL/GenBank/DDBJ whole genome shotgun (WGS) entry which is preliminary data.</text>
</comment>
<dbReference type="Pfam" id="PF04326">
    <property type="entry name" value="SLFN_AlbA_2"/>
    <property type="match status" value="1"/>
</dbReference>
<keyword evidence="2" id="KW-0547">Nucleotide-binding</keyword>
<sequence length="544" mass="61723">MTQDRLFQLLQQKESQHLEFKEATYSLPDNLFETVCAMLNGDGGDILLGVNDSGKITGIDASQLNKMMDDLASLSNNPTKISPAFLLFPRQHHVADKWLIHLHVPASSLIHRCSKTIYVRSSDGDFRVTEASQIAEIFNRKRIHYTESSVFPAFRFEDFNAALFPKLRNLIRSNNADHPWLALDNKQLLETAGLWKRDFLNGQEGYTLAAALLLGKDEVITQILPHFKIDAITRIRDTNRYDDRLYIQTNLIDAYEQLMGFVEKHLPDKFFLLRDQRISLRTSIFREIVANIIVHREYTNAQPCIFVIGKNYVETENANNPHGEGLINPDRFAPFPKNPTIAKFFIQLGRVDELGSGVLNVTRLTKQYAGKRKPEFTEGITFRAKIPIPIIKSDGASDGVNDGTIEGVIEGENDFLRIPNAASNTLSNARYNPRGNPIFCKGQLVPTLLIELVDRLIENSIINGELDELTNTGRIELIQIVFIVLDKAGQKAHEIASILQRSRPTIERQMRRAKALNIVRFLGPTKTGGYYITEYFENRLVKND</sequence>
<dbReference type="EC" id="3.6.4.12" evidence="2"/>
<feature type="domain" description="Schlafen AlbA-2" evidence="1">
    <location>
        <begin position="14"/>
        <end position="125"/>
    </location>
</feature>
<protein>
    <submittedName>
        <fullName evidence="2">ATP-dependent DNA helicase RecG</fullName>
        <ecNumber evidence="2">3.6.4.12</ecNumber>
    </submittedName>
</protein>
<dbReference type="Proteomes" id="UP001264980">
    <property type="component" value="Unassembled WGS sequence"/>
</dbReference>
<dbReference type="PANTHER" id="PTHR30595:SF6">
    <property type="entry name" value="SCHLAFEN ALBA-2 DOMAIN-CONTAINING PROTEIN"/>
    <property type="match status" value="1"/>
</dbReference>
<evidence type="ECO:0000313" key="2">
    <source>
        <dbReference type="EMBL" id="MDR6806077.1"/>
    </source>
</evidence>
<keyword evidence="3" id="KW-1185">Reference proteome</keyword>
<reference evidence="2 3" key="1">
    <citation type="submission" date="2023-07" db="EMBL/GenBank/DDBJ databases">
        <title>Sorghum-associated microbial communities from plants grown in Nebraska, USA.</title>
        <authorList>
            <person name="Schachtman D."/>
        </authorList>
    </citation>
    <scope>NUCLEOTIDE SEQUENCE [LARGE SCALE GENOMIC DNA]</scope>
    <source>
        <strain evidence="2 3">BE57</strain>
    </source>
</reference>
<evidence type="ECO:0000313" key="3">
    <source>
        <dbReference type="Proteomes" id="UP001264980"/>
    </source>
</evidence>
<keyword evidence="2" id="KW-0378">Hydrolase</keyword>
<keyword evidence="2" id="KW-0347">Helicase</keyword>
<organism evidence="2 3">
    <name type="scientific">Dyadobacter fermentans</name>
    <dbReference type="NCBI Taxonomy" id="94254"/>
    <lineage>
        <taxon>Bacteria</taxon>
        <taxon>Pseudomonadati</taxon>
        <taxon>Bacteroidota</taxon>
        <taxon>Cytophagia</taxon>
        <taxon>Cytophagales</taxon>
        <taxon>Spirosomataceae</taxon>
        <taxon>Dyadobacter</taxon>
    </lineage>
</organism>
<evidence type="ECO:0000259" key="1">
    <source>
        <dbReference type="Pfam" id="PF04326"/>
    </source>
</evidence>
<dbReference type="EMBL" id="JAVDTI010000003">
    <property type="protein sequence ID" value="MDR6806077.1"/>
    <property type="molecule type" value="Genomic_DNA"/>
</dbReference>
<keyword evidence="2" id="KW-0067">ATP-binding</keyword>
<dbReference type="GO" id="GO:0016787">
    <property type="term" value="F:hydrolase activity"/>
    <property type="evidence" value="ECO:0007669"/>
    <property type="project" value="UniProtKB-KW"/>
</dbReference>
<name>A0ABU1QY53_9BACT</name>
<dbReference type="Gene3D" id="3.30.950.30">
    <property type="entry name" value="Schlafen, AAA domain"/>
    <property type="match status" value="1"/>
</dbReference>
<dbReference type="Gene3D" id="3.30.565.60">
    <property type="match status" value="1"/>
</dbReference>
<dbReference type="InterPro" id="IPR038475">
    <property type="entry name" value="RecG_C_sf"/>
</dbReference>
<proteinExistence type="predicted"/>
<dbReference type="GO" id="GO:0003678">
    <property type="term" value="F:DNA helicase activity"/>
    <property type="evidence" value="ECO:0007669"/>
    <property type="project" value="UniProtKB-EC"/>
</dbReference>
<gene>
    <name evidence="2" type="ORF">J2W84_003125</name>
</gene>
<dbReference type="PANTHER" id="PTHR30595">
    <property type="entry name" value="GLPR-RELATED TRANSCRIPTIONAL REPRESSOR"/>
    <property type="match status" value="1"/>
</dbReference>
<dbReference type="RefSeq" id="WP_309984556.1">
    <property type="nucleotide sequence ID" value="NZ_JAVDTI010000003.1"/>
</dbReference>
<accession>A0ABU1QY53</accession>
<dbReference type="InterPro" id="IPR038461">
    <property type="entry name" value="Schlafen_AlbA_2_dom_sf"/>
</dbReference>
<dbReference type="InterPro" id="IPR007421">
    <property type="entry name" value="Schlafen_AlbA_2_dom"/>
</dbReference>